<gene>
    <name evidence="1" type="ORF">CF651_16795</name>
</gene>
<dbReference type="Proteomes" id="UP000215509">
    <property type="component" value="Unassembled WGS sequence"/>
</dbReference>
<reference evidence="1 2" key="1">
    <citation type="submission" date="2017-07" db="EMBL/GenBank/DDBJ databases">
        <title>Genome sequencing and assembly of Paenibacillus rigui.</title>
        <authorList>
            <person name="Mayilraj S."/>
        </authorList>
    </citation>
    <scope>NUCLEOTIDE SEQUENCE [LARGE SCALE GENOMIC DNA]</scope>
    <source>
        <strain evidence="1 2">JCM 16352</strain>
    </source>
</reference>
<evidence type="ECO:0000313" key="1">
    <source>
        <dbReference type="EMBL" id="OXM85253.1"/>
    </source>
</evidence>
<accession>A0A229UPF0</accession>
<keyword evidence="2" id="KW-1185">Reference proteome</keyword>
<evidence type="ECO:0000313" key="2">
    <source>
        <dbReference type="Proteomes" id="UP000215509"/>
    </source>
</evidence>
<comment type="caution">
    <text evidence="1">The sequence shown here is derived from an EMBL/GenBank/DDBJ whole genome shotgun (WGS) entry which is preliminary data.</text>
</comment>
<name>A0A229UPF0_9BACL</name>
<evidence type="ECO:0008006" key="3">
    <source>
        <dbReference type="Google" id="ProtNLM"/>
    </source>
</evidence>
<organism evidence="1 2">
    <name type="scientific">Paenibacillus rigui</name>
    <dbReference type="NCBI Taxonomy" id="554312"/>
    <lineage>
        <taxon>Bacteria</taxon>
        <taxon>Bacillati</taxon>
        <taxon>Bacillota</taxon>
        <taxon>Bacilli</taxon>
        <taxon>Bacillales</taxon>
        <taxon>Paenibacillaceae</taxon>
        <taxon>Paenibacillus</taxon>
    </lineage>
</organism>
<sequence>MCDLSPFFLKPFPKACRLKAFIIAKLNGLNIPADVDPNATITQEQYADLLIHAMDTKGTFPVIEMLILLTDEDQVSPTSMNSVQRIYLHGIAKLDEKQMAYPKREMSRGEAAVWLHNAIQFVETHTAQKPEPPVERGEVAVAVERVNDDVNKVTLTRQMPSPGYGFAITDNRFKDDGTAVIAYSVSEPKPGMLYPQVLTEAKAETYISSKYKPVAAQLR</sequence>
<proteinExistence type="predicted"/>
<dbReference type="EMBL" id="NMQW01000023">
    <property type="protein sequence ID" value="OXM85253.1"/>
    <property type="molecule type" value="Genomic_DNA"/>
</dbReference>
<protein>
    <recommendedName>
        <fullName evidence="3">SLH domain-containing protein</fullName>
    </recommendedName>
</protein>
<dbReference type="AlphaFoldDB" id="A0A229UPF0"/>